<evidence type="ECO:0000256" key="8">
    <source>
        <dbReference type="ARBA" id="ARBA00023267"/>
    </source>
</evidence>
<evidence type="ECO:0000256" key="6">
    <source>
        <dbReference type="ARBA" id="ARBA00023098"/>
    </source>
</evidence>
<feature type="non-terminal residue" evidence="12">
    <location>
        <position position="1"/>
    </location>
</feature>
<dbReference type="InterPro" id="IPR001882">
    <property type="entry name" value="Biotin_BS"/>
</dbReference>
<dbReference type="Gene3D" id="2.40.50.100">
    <property type="match status" value="1"/>
</dbReference>
<dbReference type="PANTHER" id="PTHR45266:SF3">
    <property type="entry name" value="OXALOACETATE DECARBOXYLASE ALPHA CHAIN"/>
    <property type="match status" value="1"/>
</dbReference>
<dbReference type="CDD" id="cd06850">
    <property type="entry name" value="biotinyl_domain"/>
    <property type="match status" value="1"/>
</dbReference>
<evidence type="ECO:0000256" key="1">
    <source>
        <dbReference type="ARBA" id="ARBA00003761"/>
    </source>
</evidence>
<dbReference type="Proteomes" id="UP000773614">
    <property type="component" value="Unassembled WGS sequence"/>
</dbReference>
<gene>
    <name evidence="12" type="ORF">E4O86_17480</name>
</gene>
<dbReference type="InterPro" id="IPR000089">
    <property type="entry name" value="Biotin_lipoyl"/>
</dbReference>
<dbReference type="AlphaFoldDB" id="A0A964WUY1"/>
<dbReference type="RefSeq" id="WP_205520946.1">
    <property type="nucleotide sequence ID" value="NZ_SPKJ01000077.1"/>
</dbReference>
<evidence type="ECO:0000256" key="5">
    <source>
        <dbReference type="ARBA" id="ARBA00022832"/>
    </source>
</evidence>
<keyword evidence="7 9" id="KW-0275">Fatty acid biosynthesis</keyword>
<evidence type="ECO:0000313" key="13">
    <source>
        <dbReference type="Proteomes" id="UP000773614"/>
    </source>
</evidence>
<evidence type="ECO:0000256" key="10">
    <source>
        <dbReference type="SAM" id="MobiDB-lite"/>
    </source>
</evidence>
<dbReference type="PRINTS" id="PR01071">
    <property type="entry name" value="ACOABIOTINCC"/>
</dbReference>
<dbReference type="Pfam" id="PF00364">
    <property type="entry name" value="Biotin_lipoyl"/>
    <property type="match status" value="1"/>
</dbReference>
<feature type="region of interest" description="Disordered" evidence="10">
    <location>
        <begin position="1"/>
        <end position="24"/>
    </location>
</feature>
<feature type="compositionally biased region" description="Pro residues" evidence="10">
    <location>
        <begin position="7"/>
        <end position="18"/>
    </location>
</feature>
<dbReference type="PROSITE" id="PS50968">
    <property type="entry name" value="BIOTINYL_LIPOYL"/>
    <property type="match status" value="1"/>
</dbReference>
<comment type="pathway">
    <text evidence="2 9">Lipid metabolism; fatty acid biosynthesis.</text>
</comment>
<proteinExistence type="predicted"/>
<reference evidence="12" key="1">
    <citation type="submission" date="2019-03" db="EMBL/GenBank/DDBJ databases">
        <title>Afifella sp. nov., isolated from activated sludge.</title>
        <authorList>
            <person name="Li Q."/>
            <person name="Liu Y."/>
        </authorList>
    </citation>
    <scope>NUCLEOTIDE SEQUENCE</scope>
    <source>
        <strain evidence="12">L72</strain>
    </source>
</reference>
<evidence type="ECO:0000256" key="7">
    <source>
        <dbReference type="ARBA" id="ARBA00023160"/>
    </source>
</evidence>
<sequence>PAAAAPAPAPAIPQPAAPPAASAAAPRAVADGSEAITAPIMGRFFAKPDPASPPFVTVGSEVEEGTTVALIEVMKVFNAVQAGMRGVITEICVADAELVEYGQPMFRVRPVA</sequence>
<evidence type="ECO:0000256" key="2">
    <source>
        <dbReference type="ARBA" id="ARBA00005194"/>
    </source>
</evidence>
<dbReference type="InterPro" id="IPR001249">
    <property type="entry name" value="AcCoA_biotinCC"/>
</dbReference>
<dbReference type="GO" id="GO:0009317">
    <property type="term" value="C:acetyl-CoA carboxylase complex"/>
    <property type="evidence" value="ECO:0007669"/>
    <property type="project" value="InterPro"/>
</dbReference>
<keyword evidence="13" id="KW-1185">Reference proteome</keyword>
<feature type="domain" description="Lipoyl-binding" evidence="11">
    <location>
        <begin position="33"/>
        <end position="109"/>
    </location>
</feature>
<evidence type="ECO:0000256" key="9">
    <source>
        <dbReference type="RuleBase" id="RU364072"/>
    </source>
</evidence>
<dbReference type="GO" id="GO:0003989">
    <property type="term" value="F:acetyl-CoA carboxylase activity"/>
    <property type="evidence" value="ECO:0007669"/>
    <property type="project" value="InterPro"/>
</dbReference>
<dbReference type="EMBL" id="SPKJ01000077">
    <property type="protein sequence ID" value="MYZ49504.1"/>
    <property type="molecule type" value="Genomic_DNA"/>
</dbReference>
<comment type="caution">
    <text evidence="12">The sequence shown here is derived from an EMBL/GenBank/DDBJ whole genome shotgun (WGS) entry which is preliminary data.</text>
</comment>
<name>A0A964WUY1_9HYPH</name>
<evidence type="ECO:0000313" key="12">
    <source>
        <dbReference type="EMBL" id="MYZ49504.1"/>
    </source>
</evidence>
<accession>A0A964WUY1</accession>
<dbReference type="GO" id="GO:0006633">
    <property type="term" value="P:fatty acid biosynthetic process"/>
    <property type="evidence" value="ECO:0007669"/>
    <property type="project" value="UniProtKB-KW"/>
</dbReference>
<comment type="function">
    <text evidence="1 9">This protein is a component of the acetyl coenzyme A carboxylase complex; first, biotin carboxylase catalyzes the carboxylation of the carrier protein and then the transcarboxylase transfers the carboxyl group to form malonyl-CoA.</text>
</comment>
<dbReference type="InterPro" id="IPR050709">
    <property type="entry name" value="Biotin_Carboxyl_Carrier/Decarb"/>
</dbReference>
<keyword evidence="8 9" id="KW-0092">Biotin</keyword>
<evidence type="ECO:0000256" key="4">
    <source>
        <dbReference type="ARBA" id="ARBA00022516"/>
    </source>
</evidence>
<evidence type="ECO:0000259" key="11">
    <source>
        <dbReference type="PROSITE" id="PS50968"/>
    </source>
</evidence>
<dbReference type="InterPro" id="IPR011053">
    <property type="entry name" value="Single_hybrid_motif"/>
</dbReference>
<dbReference type="PROSITE" id="PS00188">
    <property type="entry name" value="BIOTIN"/>
    <property type="match status" value="1"/>
</dbReference>
<keyword evidence="4 9" id="KW-0444">Lipid biosynthesis</keyword>
<dbReference type="SUPFAM" id="SSF51230">
    <property type="entry name" value="Single hybrid motif"/>
    <property type="match status" value="1"/>
</dbReference>
<organism evidence="12 13">
    <name type="scientific">Propylenella binzhouense</name>
    <dbReference type="NCBI Taxonomy" id="2555902"/>
    <lineage>
        <taxon>Bacteria</taxon>
        <taxon>Pseudomonadati</taxon>
        <taxon>Pseudomonadota</taxon>
        <taxon>Alphaproteobacteria</taxon>
        <taxon>Hyphomicrobiales</taxon>
        <taxon>Propylenellaceae</taxon>
        <taxon>Propylenella</taxon>
    </lineage>
</organism>
<evidence type="ECO:0000256" key="3">
    <source>
        <dbReference type="ARBA" id="ARBA00017562"/>
    </source>
</evidence>
<protein>
    <recommendedName>
        <fullName evidence="3 9">Biotin carboxyl carrier protein of acetyl-CoA carboxylase</fullName>
    </recommendedName>
</protein>
<keyword evidence="6 9" id="KW-0443">Lipid metabolism</keyword>
<dbReference type="PANTHER" id="PTHR45266">
    <property type="entry name" value="OXALOACETATE DECARBOXYLASE ALPHA CHAIN"/>
    <property type="match status" value="1"/>
</dbReference>
<keyword evidence="5 9" id="KW-0276">Fatty acid metabolism</keyword>